<gene>
    <name evidence="1" type="ORF">A2W18_11525</name>
</gene>
<organism evidence="1 2">
    <name type="scientific">Candidatus Muproteobacteria bacterium RBG_16_60_9</name>
    <dbReference type="NCBI Taxonomy" id="1817755"/>
    <lineage>
        <taxon>Bacteria</taxon>
        <taxon>Pseudomonadati</taxon>
        <taxon>Pseudomonadota</taxon>
        <taxon>Candidatus Muproteobacteria</taxon>
    </lineage>
</organism>
<dbReference type="InterPro" id="IPR027396">
    <property type="entry name" value="DsrEFH-like"/>
</dbReference>
<evidence type="ECO:0000313" key="1">
    <source>
        <dbReference type="EMBL" id="OGI63869.1"/>
    </source>
</evidence>
<name>A0A1F6V2V9_9PROT</name>
<dbReference type="GO" id="GO:0005829">
    <property type="term" value="C:cytosol"/>
    <property type="evidence" value="ECO:0007669"/>
    <property type="project" value="TreeGrafter"/>
</dbReference>
<reference evidence="1 2" key="1">
    <citation type="journal article" date="2016" name="Nat. Commun.">
        <title>Thousands of microbial genomes shed light on interconnected biogeochemical processes in an aquifer system.</title>
        <authorList>
            <person name="Anantharaman K."/>
            <person name="Brown C.T."/>
            <person name="Hug L.A."/>
            <person name="Sharon I."/>
            <person name="Castelle C.J."/>
            <person name="Probst A.J."/>
            <person name="Thomas B.C."/>
            <person name="Singh A."/>
            <person name="Wilkins M.J."/>
            <person name="Karaoz U."/>
            <person name="Brodie E.L."/>
            <person name="Williams K.H."/>
            <person name="Hubbard S.S."/>
            <person name="Banfield J.F."/>
        </authorList>
    </citation>
    <scope>NUCLEOTIDE SEQUENCE [LARGE SCALE GENOMIC DNA]</scope>
</reference>
<dbReference type="Pfam" id="PF02635">
    <property type="entry name" value="DsrE"/>
    <property type="match status" value="1"/>
</dbReference>
<dbReference type="Proteomes" id="UP000179076">
    <property type="component" value="Unassembled WGS sequence"/>
</dbReference>
<proteinExistence type="predicted"/>
<protein>
    <submittedName>
        <fullName evidence="1">Uncharacterized protein</fullName>
    </submittedName>
</protein>
<comment type="caution">
    <text evidence="1">The sequence shown here is derived from an EMBL/GenBank/DDBJ whole genome shotgun (WGS) entry which is preliminary data.</text>
</comment>
<dbReference type="InterPro" id="IPR003787">
    <property type="entry name" value="Sulphur_relay_DsrE/F-like"/>
</dbReference>
<sequence length="117" mass="12785">MATTLFILNGAPYGTELSYNGLRLAGAIAKRENQQVQVFLLGDAAACAKKDQRVPQGYYNTELMIDAVTRRDGQVAVCGTCMDARGIKDEELTPAARRGTLEQLAEWTTTADRVLVF</sequence>
<dbReference type="Gene3D" id="3.40.1260.10">
    <property type="entry name" value="DsrEFH-like"/>
    <property type="match status" value="1"/>
</dbReference>
<dbReference type="PANTHER" id="PTHR34874">
    <property type="entry name" value="PROTEIN YCHN"/>
    <property type="match status" value="1"/>
</dbReference>
<dbReference type="PANTHER" id="PTHR34874:SF1">
    <property type="entry name" value="PROTEIN YCHN"/>
    <property type="match status" value="1"/>
</dbReference>
<dbReference type="EMBL" id="MFSP01000146">
    <property type="protein sequence ID" value="OGI63869.1"/>
    <property type="molecule type" value="Genomic_DNA"/>
</dbReference>
<dbReference type="SUPFAM" id="SSF75169">
    <property type="entry name" value="DsrEFH-like"/>
    <property type="match status" value="1"/>
</dbReference>
<evidence type="ECO:0000313" key="2">
    <source>
        <dbReference type="Proteomes" id="UP000179076"/>
    </source>
</evidence>
<dbReference type="AlphaFoldDB" id="A0A1F6V2V9"/>
<accession>A0A1F6V2V9</accession>